<feature type="non-terminal residue" evidence="1">
    <location>
        <position position="193"/>
    </location>
</feature>
<sequence>MTLGFHSLFRRAAANPAALIRICLDGMPRKVRQVLGKEDLSEIDFLDLPAIPSVCKHRLVYVDVATRLHQEQIKREVRNRGDGHKPFKTPMPACDLKEALEAKLYVGSSVNKLGSYNRIREHEAIANGHFKAGMNMHYKETSKPDVLCNFRLIGAWQNPYADKSYDGQDPTRWIAPMVEGLMMAYLGLYTEKN</sequence>
<name>A0A2T3ZYA1_TRIHA</name>
<evidence type="ECO:0000313" key="2">
    <source>
        <dbReference type="Proteomes" id="UP000241690"/>
    </source>
</evidence>
<dbReference type="EMBL" id="KZ679690">
    <property type="protein sequence ID" value="PTB49791.1"/>
    <property type="molecule type" value="Genomic_DNA"/>
</dbReference>
<dbReference type="Proteomes" id="UP000241690">
    <property type="component" value="Unassembled WGS sequence"/>
</dbReference>
<gene>
    <name evidence="1" type="ORF">M431DRAFT_96751</name>
</gene>
<accession>A0A2T3ZYA1</accession>
<dbReference type="GeneID" id="36633440"/>
<proteinExistence type="predicted"/>
<protein>
    <submittedName>
        <fullName evidence="1">Uncharacterized protein</fullName>
    </submittedName>
</protein>
<dbReference type="STRING" id="983964.A0A2T3ZYA1"/>
<keyword evidence="2" id="KW-1185">Reference proteome</keyword>
<reference evidence="1 2" key="1">
    <citation type="submission" date="2016-07" db="EMBL/GenBank/DDBJ databases">
        <title>Multiple horizontal gene transfer events from other fungi enriched the ability of initially mycotrophic Trichoderma (Ascomycota) to feed on dead plant biomass.</title>
        <authorList>
            <consortium name="DOE Joint Genome Institute"/>
            <person name="Aerts A."/>
            <person name="Atanasova L."/>
            <person name="Chenthamara K."/>
            <person name="Zhang J."/>
            <person name="Grujic M."/>
            <person name="Henrissat B."/>
            <person name="Kuo A."/>
            <person name="Salamov A."/>
            <person name="Lipzen A."/>
            <person name="Labutti K."/>
            <person name="Barry K."/>
            <person name="Miao Y."/>
            <person name="Rahimi M.J."/>
            <person name="Shen Q."/>
            <person name="Grigoriev I.V."/>
            <person name="Kubicek C.P."/>
            <person name="Druzhinina I.S."/>
        </authorList>
    </citation>
    <scope>NUCLEOTIDE SEQUENCE [LARGE SCALE GENOMIC DNA]</scope>
    <source>
        <strain evidence="1 2">CBS 226.95</strain>
    </source>
</reference>
<dbReference type="AlphaFoldDB" id="A0A2T3ZYA1"/>
<organism evidence="1 2">
    <name type="scientific">Trichoderma harzianum CBS 226.95</name>
    <dbReference type="NCBI Taxonomy" id="983964"/>
    <lineage>
        <taxon>Eukaryota</taxon>
        <taxon>Fungi</taxon>
        <taxon>Dikarya</taxon>
        <taxon>Ascomycota</taxon>
        <taxon>Pezizomycotina</taxon>
        <taxon>Sordariomycetes</taxon>
        <taxon>Hypocreomycetidae</taxon>
        <taxon>Hypocreales</taxon>
        <taxon>Hypocreaceae</taxon>
        <taxon>Trichoderma</taxon>
    </lineage>
</organism>
<dbReference type="RefSeq" id="XP_024769468.1">
    <property type="nucleotide sequence ID" value="XM_024924857.1"/>
</dbReference>
<evidence type="ECO:0000313" key="1">
    <source>
        <dbReference type="EMBL" id="PTB49791.1"/>
    </source>
</evidence>